<name>E0VCW7_PEDHC</name>
<dbReference type="OrthoDB" id="5382468at2759"/>
<dbReference type="VEuPathDB" id="VectorBase:PHUM098700"/>
<dbReference type="InParanoid" id="E0VCW7"/>
<accession>E0VCW7</accession>
<dbReference type="GO" id="GO:0006397">
    <property type="term" value="P:mRNA processing"/>
    <property type="evidence" value="ECO:0007669"/>
    <property type="project" value="UniProtKB-KW"/>
</dbReference>
<evidence type="ECO:0000256" key="5">
    <source>
        <dbReference type="ARBA" id="ARBA00022884"/>
    </source>
</evidence>
<evidence type="ECO:0000256" key="13">
    <source>
        <dbReference type="SAM" id="MobiDB-lite"/>
    </source>
</evidence>
<dbReference type="Gene3D" id="3.30.70.330">
    <property type="match status" value="1"/>
</dbReference>
<dbReference type="PROSITE" id="PS50102">
    <property type="entry name" value="RRM"/>
    <property type="match status" value="1"/>
</dbReference>
<dbReference type="Proteomes" id="UP000009046">
    <property type="component" value="Unassembled WGS sequence"/>
</dbReference>
<dbReference type="EMBL" id="AAZO01001181">
    <property type="status" value="NOT_ANNOTATED_CDS"/>
    <property type="molecule type" value="Genomic_DNA"/>
</dbReference>
<dbReference type="EMBL" id="DS235065">
    <property type="protein sequence ID" value="EEB11223.1"/>
    <property type="molecule type" value="Genomic_DNA"/>
</dbReference>
<dbReference type="EnsemblMetazoa" id="PHUM098700-RA">
    <property type="protein sequence ID" value="PHUM098700-PA"/>
    <property type="gene ID" value="PHUM098700"/>
</dbReference>
<sequence length="174" mass="18765">MVQTGVNPYTTSQFTQNGDTMPLKTDAVKEGSNVGSSISTGISSFTSATMTSNGIEQQNVSIVKPESDTAVVSPTTTPSVTTPIITIPEPQKSVGQPKRLHVSNIPFRFRDPDLRAMFGQFGPILDVEIIFNERGSKGFGFVTFANSADAERARERLHGTVVEGRKIEVCMILA</sequence>
<dbReference type="InterPro" id="IPR034237">
    <property type="entry name" value="FOX1_RRM"/>
</dbReference>
<dbReference type="GO" id="GO:0007399">
    <property type="term" value="P:nervous system development"/>
    <property type="evidence" value="ECO:0007669"/>
    <property type="project" value="InterPro"/>
</dbReference>
<dbReference type="SMART" id="SM00360">
    <property type="entry name" value="RRM"/>
    <property type="match status" value="1"/>
</dbReference>
<dbReference type="GeneID" id="8238080"/>
<dbReference type="InterPro" id="IPR035979">
    <property type="entry name" value="RBD_domain_sf"/>
</dbReference>
<dbReference type="CDD" id="cd12407">
    <property type="entry name" value="RRM_FOX1_like"/>
    <property type="match status" value="1"/>
</dbReference>
<keyword evidence="4" id="KW-0507">mRNA processing</keyword>
<evidence type="ECO:0000256" key="12">
    <source>
        <dbReference type="PROSITE-ProRule" id="PRU00176"/>
    </source>
</evidence>
<evidence type="ECO:0000256" key="4">
    <source>
        <dbReference type="ARBA" id="ARBA00022664"/>
    </source>
</evidence>
<feature type="domain" description="RRM" evidence="14">
    <location>
        <begin position="98"/>
        <end position="169"/>
    </location>
</feature>
<keyword evidence="6" id="KW-0508">mRNA splicing</keyword>
<dbReference type="Pfam" id="PF00076">
    <property type="entry name" value="RRM_1"/>
    <property type="match status" value="1"/>
</dbReference>
<dbReference type="HOGENOM" id="CLU_048440_1_0_1"/>
<proteinExistence type="predicted"/>
<dbReference type="GO" id="GO:0008380">
    <property type="term" value="P:RNA splicing"/>
    <property type="evidence" value="ECO:0007669"/>
    <property type="project" value="UniProtKB-KW"/>
</dbReference>
<feature type="region of interest" description="Disordered" evidence="13">
    <location>
        <begin position="1"/>
        <end position="26"/>
    </location>
</feature>
<dbReference type="eggNOG" id="KOG0125">
    <property type="taxonomic scope" value="Eukaryota"/>
</dbReference>
<dbReference type="GO" id="GO:0003729">
    <property type="term" value="F:mRNA binding"/>
    <property type="evidence" value="ECO:0007669"/>
    <property type="project" value="TreeGrafter"/>
</dbReference>
<comment type="subcellular location">
    <subcellularLocation>
        <location evidence="2">Cytoplasm</location>
    </subcellularLocation>
    <subcellularLocation>
        <location evidence="1">Nucleus</location>
    </subcellularLocation>
</comment>
<evidence type="ECO:0000313" key="15">
    <source>
        <dbReference type="EMBL" id="EEB11223.1"/>
    </source>
</evidence>
<dbReference type="PANTHER" id="PTHR15597:SF31">
    <property type="entry name" value="RNA BINDING PROTEIN FOX-1 HOMOLOG 2"/>
    <property type="match status" value="1"/>
</dbReference>
<gene>
    <name evidence="16" type="primary">8238080</name>
    <name evidence="15" type="ORF">Phum_PHUM098700</name>
</gene>
<reference evidence="15" key="1">
    <citation type="submission" date="2007-04" db="EMBL/GenBank/DDBJ databases">
        <title>Annotation of Pediculus humanus corporis strain USDA.</title>
        <authorList>
            <person name="Kirkness E."/>
            <person name="Hannick L."/>
            <person name="Hass B."/>
            <person name="Bruggner R."/>
            <person name="Lawson D."/>
            <person name="Bidwell S."/>
            <person name="Joardar V."/>
            <person name="Caler E."/>
            <person name="Walenz B."/>
            <person name="Inman J."/>
            <person name="Schobel S."/>
            <person name="Galinsky K."/>
            <person name="Amedeo P."/>
            <person name="Strausberg R."/>
        </authorList>
    </citation>
    <scope>NUCLEOTIDE SEQUENCE</scope>
    <source>
        <strain evidence="15">USDA</strain>
    </source>
</reference>
<dbReference type="FunFam" id="3.30.70.330:FF:000375">
    <property type="entry name" value="RNA binding fox-1 homolog 1"/>
    <property type="match status" value="1"/>
</dbReference>
<reference evidence="16" key="3">
    <citation type="submission" date="2021-02" db="UniProtKB">
        <authorList>
            <consortium name="EnsemblMetazoa"/>
        </authorList>
    </citation>
    <scope>IDENTIFICATION</scope>
    <source>
        <strain evidence="16">USDA</strain>
    </source>
</reference>
<dbReference type="GO" id="GO:0005634">
    <property type="term" value="C:nucleus"/>
    <property type="evidence" value="ECO:0007669"/>
    <property type="project" value="UniProtKB-SubCell"/>
</dbReference>
<reference evidence="15" key="2">
    <citation type="submission" date="2007-04" db="EMBL/GenBank/DDBJ databases">
        <title>The genome of the human body louse.</title>
        <authorList>
            <consortium name="The Human Body Louse Genome Consortium"/>
            <person name="Kirkness E."/>
            <person name="Walenz B."/>
            <person name="Hass B."/>
            <person name="Bruggner R."/>
            <person name="Strausberg R."/>
        </authorList>
    </citation>
    <scope>NUCLEOTIDE SEQUENCE</scope>
    <source>
        <strain evidence="15">USDA</strain>
    </source>
</reference>
<protein>
    <recommendedName>
        <fullName evidence="8">RNA binding protein fox-1 homolog 2</fullName>
    </recommendedName>
    <alternativeName>
        <fullName evidence="10">Fox-1 homolog B</fullName>
    </alternativeName>
    <alternativeName>
        <fullName evidence="9">RNA-binding motif protein 9</fullName>
    </alternativeName>
    <alternativeName>
        <fullName evidence="11">RNA-binding protein 9</fullName>
    </alternativeName>
</protein>
<evidence type="ECO:0000313" key="16">
    <source>
        <dbReference type="EnsemblMetazoa" id="PHUM098700-PA"/>
    </source>
</evidence>
<evidence type="ECO:0000256" key="9">
    <source>
        <dbReference type="ARBA" id="ARBA00041605"/>
    </source>
</evidence>
<dbReference type="AlphaFoldDB" id="E0VCW7"/>
<evidence type="ECO:0000256" key="7">
    <source>
        <dbReference type="ARBA" id="ARBA00023242"/>
    </source>
</evidence>
<dbReference type="SUPFAM" id="SSF54928">
    <property type="entry name" value="RNA-binding domain, RBD"/>
    <property type="match status" value="1"/>
</dbReference>
<evidence type="ECO:0000256" key="1">
    <source>
        <dbReference type="ARBA" id="ARBA00004123"/>
    </source>
</evidence>
<keyword evidence="5 12" id="KW-0694">RNA-binding</keyword>
<dbReference type="GO" id="GO:0000381">
    <property type="term" value="P:regulation of alternative mRNA splicing, via spliceosome"/>
    <property type="evidence" value="ECO:0007669"/>
    <property type="project" value="InterPro"/>
</dbReference>
<dbReference type="STRING" id="121224.E0VCW7"/>
<evidence type="ECO:0000256" key="8">
    <source>
        <dbReference type="ARBA" id="ARBA00040383"/>
    </source>
</evidence>
<feature type="compositionally biased region" description="Polar residues" evidence="13">
    <location>
        <begin position="1"/>
        <end position="19"/>
    </location>
</feature>
<evidence type="ECO:0000256" key="11">
    <source>
        <dbReference type="ARBA" id="ARBA00042922"/>
    </source>
</evidence>
<dbReference type="KEGG" id="phu:Phum_PHUM098700"/>
<dbReference type="CTD" id="8238080"/>
<dbReference type="InterPro" id="IPR000504">
    <property type="entry name" value="RRM_dom"/>
</dbReference>
<evidence type="ECO:0000256" key="10">
    <source>
        <dbReference type="ARBA" id="ARBA00042740"/>
    </source>
</evidence>
<dbReference type="InterPro" id="IPR047131">
    <property type="entry name" value="RBFOX1-like"/>
</dbReference>
<evidence type="ECO:0000256" key="6">
    <source>
        <dbReference type="ARBA" id="ARBA00023187"/>
    </source>
</evidence>
<keyword evidence="17" id="KW-1185">Reference proteome</keyword>
<keyword evidence="7" id="KW-0539">Nucleus</keyword>
<evidence type="ECO:0000259" key="14">
    <source>
        <dbReference type="PROSITE" id="PS50102"/>
    </source>
</evidence>
<dbReference type="EMBL" id="AAZO01001180">
    <property type="status" value="NOT_ANNOTATED_CDS"/>
    <property type="molecule type" value="Genomic_DNA"/>
</dbReference>
<evidence type="ECO:0000313" key="17">
    <source>
        <dbReference type="Proteomes" id="UP000009046"/>
    </source>
</evidence>
<evidence type="ECO:0000256" key="3">
    <source>
        <dbReference type="ARBA" id="ARBA00022490"/>
    </source>
</evidence>
<organism>
    <name type="scientific">Pediculus humanus subsp. corporis</name>
    <name type="common">Body louse</name>
    <dbReference type="NCBI Taxonomy" id="121224"/>
    <lineage>
        <taxon>Eukaryota</taxon>
        <taxon>Metazoa</taxon>
        <taxon>Ecdysozoa</taxon>
        <taxon>Arthropoda</taxon>
        <taxon>Hexapoda</taxon>
        <taxon>Insecta</taxon>
        <taxon>Pterygota</taxon>
        <taxon>Neoptera</taxon>
        <taxon>Paraneoptera</taxon>
        <taxon>Psocodea</taxon>
        <taxon>Troctomorpha</taxon>
        <taxon>Phthiraptera</taxon>
        <taxon>Anoplura</taxon>
        <taxon>Pediculidae</taxon>
        <taxon>Pediculus</taxon>
    </lineage>
</organism>
<keyword evidence="3" id="KW-0963">Cytoplasm</keyword>
<evidence type="ECO:0000256" key="2">
    <source>
        <dbReference type="ARBA" id="ARBA00004496"/>
    </source>
</evidence>
<dbReference type="InterPro" id="IPR012677">
    <property type="entry name" value="Nucleotide-bd_a/b_plait_sf"/>
</dbReference>
<dbReference type="PANTHER" id="PTHR15597">
    <property type="entry name" value="ATAXIN 2-BINDING PROTEIN 1-RELATED"/>
    <property type="match status" value="1"/>
</dbReference>
<dbReference type="GO" id="GO:0005737">
    <property type="term" value="C:cytoplasm"/>
    <property type="evidence" value="ECO:0007669"/>
    <property type="project" value="UniProtKB-SubCell"/>
</dbReference>
<dbReference type="RefSeq" id="XP_002423961.1">
    <property type="nucleotide sequence ID" value="XM_002423916.1"/>
</dbReference>